<name>A0ABT4A0I9_9BACT</name>
<dbReference type="RefSeq" id="WP_267534094.1">
    <property type="nucleotide sequence ID" value="NZ_JAPNKA010000001.1"/>
</dbReference>
<evidence type="ECO:0000313" key="2">
    <source>
        <dbReference type="Proteomes" id="UP001207654"/>
    </source>
</evidence>
<evidence type="ECO:0008006" key="3">
    <source>
        <dbReference type="Google" id="ProtNLM"/>
    </source>
</evidence>
<gene>
    <name evidence="1" type="ORF">OV287_11640</name>
</gene>
<comment type="caution">
    <text evidence="1">The sequence shown here is derived from an EMBL/GenBank/DDBJ whole genome shotgun (WGS) entry which is preliminary data.</text>
</comment>
<keyword evidence="2" id="KW-1185">Reference proteome</keyword>
<organism evidence="1 2">
    <name type="scientific">Archangium lansingense</name>
    <dbReference type="NCBI Taxonomy" id="2995310"/>
    <lineage>
        <taxon>Bacteria</taxon>
        <taxon>Pseudomonadati</taxon>
        <taxon>Myxococcota</taxon>
        <taxon>Myxococcia</taxon>
        <taxon>Myxococcales</taxon>
        <taxon>Cystobacterineae</taxon>
        <taxon>Archangiaceae</taxon>
        <taxon>Archangium</taxon>
    </lineage>
</organism>
<reference evidence="1 2" key="1">
    <citation type="submission" date="2022-11" db="EMBL/GenBank/DDBJ databases">
        <title>Minimal conservation of predation-associated metabolite biosynthetic gene clusters underscores biosynthetic potential of Myxococcota including descriptions for ten novel species: Archangium lansinium sp. nov., Myxococcus landrumus sp. nov., Nannocystis bai.</title>
        <authorList>
            <person name="Ahearne A."/>
            <person name="Stevens C."/>
            <person name="Phillips K."/>
        </authorList>
    </citation>
    <scope>NUCLEOTIDE SEQUENCE [LARGE SCALE GENOMIC DNA]</scope>
    <source>
        <strain evidence="1 2">MIWBW</strain>
    </source>
</reference>
<proteinExistence type="predicted"/>
<dbReference type="EMBL" id="JAPNKA010000001">
    <property type="protein sequence ID" value="MCY1075145.1"/>
    <property type="molecule type" value="Genomic_DNA"/>
</dbReference>
<evidence type="ECO:0000313" key="1">
    <source>
        <dbReference type="EMBL" id="MCY1075145.1"/>
    </source>
</evidence>
<protein>
    <recommendedName>
        <fullName evidence="3">Lipoprotein</fullName>
    </recommendedName>
</protein>
<dbReference type="Proteomes" id="UP001207654">
    <property type="component" value="Unassembled WGS sequence"/>
</dbReference>
<accession>A0ABT4A0I9</accession>
<sequence length="548" mass="61324">MRGPTPDRLVVSLSLSIDGTTHTLPPGNIQSFELELHTWGLEGRVEFILADTQGHGGQQKDALLADFLKPDLAEVTLELKAVHTDAPKRPTPTSLKVKGLVADKTLTELPATPAAGTPLLHRRYGVRFVDAARLLWSQHFPCVLYTQKTFQDVLDAHKGEKISLTYDWDAVLGATRPQLFLGLGPEADASFYDLLLWYVDAHNGVLTYDYESQGYKLSAAKDTQGTPLEPRAADVASLEVVFPEVIRHDVRVLNAIAEDPTTEDLTQTQAVSGIRQDVLLRTPISDEVQARVDREKARLTARGLELVLDWNRFPALAFVPGTRMKLPSTQGWSAAGVPADETFRVRHMSLRGTAMDVQLDSGLDSPDAGFHFQMRTRLELQDETFLELPAYTPPRYPRYVEGTIVSEVGEDADETWQAYTDSDTSLDQYKVKIPLWDDQVITVPFNPNLLPGHYYFPAYKGERVLVALDFQQAWLKRFLDWRAGARMPQDGQGVQLLMGKTTQSGTAMKHFYEDSKPVFQLMRTNDKDTGTLRIKEGSLFIQVKEEEG</sequence>